<proteinExistence type="inferred from homology"/>
<dbReference type="VEuPathDB" id="VectorBase:GPAI021660"/>
<name>A0A1A9ZQ88_GLOPL</name>
<comment type="similarity">
    <text evidence="2">Belongs to the importin beta family.</text>
</comment>
<dbReference type="EnsemblMetazoa" id="GPAI021660-RA">
    <property type="protein sequence ID" value="GPAI021660-PA"/>
    <property type="gene ID" value="GPAI021660"/>
</dbReference>
<keyword evidence="4" id="KW-0539">Nucleus</keyword>
<evidence type="ECO:0000313" key="7">
    <source>
        <dbReference type="Proteomes" id="UP000092445"/>
    </source>
</evidence>
<dbReference type="InterPro" id="IPR001494">
    <property type="entry name" value="Importin-beta_N"/>
</dbReference>
<dbReference type="Gene3D" id="1.25.10.10">
    <property type="entry name" value="Leucine-rich Repeat Variant"/>
    <property type="match status" value="1"/>
</dbReference>
<dbReference type="GO" id="GO:0005737">
    <property type="term" value="C:cytoplasm"/>
    <property type="evidence" value="ECO:0007669"/>
    <property type="project" value="TreeGrafter"/>
</dbReference>
<dbReference type="Pfam" id="PF03810">
    <property type="entry name" value="IBN_N"/>
    <property type="match status" value="1"/>
</dbReference>
<comment type="subcellular location">
    <subcellularLocation>
        <location evidence="1">Nucleus</location>
    </subcellularLocation>
</comment>
<dbReference type="InterPro" id="IPR051345">
    <property type="entry name" value="Importin_beta-like_NTR"/>
</dbReference>
<evidence type="ECO:0000256" key="2">
    <source>
        <dbReference type="ARBA" id="ARBA00007991"/>
    </source>
</evidence>
<feature type="domain" description="Importin N-terminal" evidence="5">
    <location>
        <begin position="29"/>
        <end position="92"/>
    </location>
</feature>
<organism evidence="6 7">
    <name type="scientific">Glossina pallidipes</name>
    <name type="common">Tsetse fly</name>
    <dbReference type="NCBI Taxonomy" id="7398"/>
    <lineage>
        <taxon>Eukaryota</taxon>
        <taxon>Metazoa</taxon>
        <taxon>Ecdysozoa</taxon>
        <taxon>Arthropoda</taxon>
        <taxon>Hexapoda</taxon>
        <taxon>Insecta</taxon>
        <taxon>Pterygota</taxon>
        <taxon>Neoptera</taxon>
        <taxon>Endopterygota</taxon>
        <taxon>Diptera</taxon>
        <taxon>Brachycera</taxon>
        <taxon>Muscomorpha</taxon>
        <taxon>Hippoboscoidea</taxon>
        <taxon>Glossinidae</taxon>
        <taxon>Glossina</taxon>
    </lineage>
</organism>
<reference evidence="6" key="2">
    <citation type="submission" date="2020-05" db="UniProtKB">
        <authorList>
            <consortium name="EnsemblMetazoa"/>
        </authorList>
    </citation>
    <scope>IDENTIFICATION</scope>
    <source>
        <strain evidence="6">IAEA</strain>
    </source>
</reference>
<dbReference type="GO" id="GO:0005634">
    <property type="term" value="C:nucleus"/>
    <property type="evidence" value="ECO:0007669"/>
    <property type="project" value="UniProtKB-SubCell"/>
</dbReference>
<evidence type="ECO:0000256" key="3">
    <source>
        <dbReference type="ARBA" id="ARBA00022448"/>
    </source>
</evidence>
<dbReference type="SUPFAM" id="SSF48371">
    <property type="entry name" value="ARM repeat"/>
    <property type="match status" value="1"/>
</dbReference>
<dbReference type="InterPro" id="IPR011989">
    <property type="entry name" value="ARM-like"/>
</dbReference>
<keyword evidence="3" id="KW-0813">Transport</keyword>
<dbReference type="Proteomes" id="UP000092445">
    <property type="component" value="Unassembled WGS sequence"/>
</dbReference>
<evidence type="ECO:0000313" key="6">
    <source>
        <dbReference type="EnsemblMetazoa" id="GPAI021660-PA"/>
    </source>
</evidence>
<dbReference type="PANTHER" id="PTHR12363:SF33">
    <property type="entry name" value="IMPORTIN-13"/>
    <property type="match status" value="1"/>
</dbReference>
<sequence length="92" mass="10774">MEPIDIVRLEEAVVIFYRSTCQEQAHLHEWLTKVHLSAQAWQFSWQLTQLGKSQEAQCFGAITLHSKLMKFWHEVPAENRDGLKQKIPQCII</sequence>
<reference evidence="7" key="1">
    <citation type="submission" date="2014-03" db="EMBL/GenBank/DDBJ databases">
        <authorList>
            <person name="Aksoy S."/>
            <person name="Warren W."/>
            <person name="Wilson R.K."/>
        </authorList>
    </citation>
    <scope>NUCLEOTIDE SEQUENCE [LARGE SCALE GENOMIC DNA]</scope>
    <source>
        <strain evidence="7">IAEA</strain>
    </source>
</reference>
<evidence type="ECO:0000256" key="4">
    <source>
        <dbReference type="ARBA" id="ARBA00023242"/>
    </source>
</evidence>
<dbReference type="AlphaFoldDB" id="A0A1A9ZQ88"/>
<protein>
    <recommendedName>
        <fullName evidence="5">Importin N-terminal domain-containing protein</fullName>
    </recommendedName>
</protein>
<accession>A0A1A9ZQ88</accession>
<dbReference type="InterPro" id="IPR016024">
    <property type="entry name" value="ARM-type_fold"/>
</dbReference>
<evidence type="ECO:0000256" key="1">
    <source>
        <dbReference type="ARBA" id="ARBA00004123"/>
    </source>
</evidence>
<dbReference type="STRING" id="7398.A0A1A9ZQ88"/>
<keyword evidence="7" id="KW-1185">Reference proteome</keyword>
<evidence type="ECO:0000259" key="5">
    <source>
        <dbReference type="Pfam" id="PF03810"/>
    </source>
</evidence>
<dbReference type="GO" id="GO:0031267">
    <property type="term" value="F:small GTPase binding"/>
    <property type="evidence" value="ECO:0007669"/>
    <property type="project" value="InterPro"/>
</dbReference>
<dbReference type="GO" id="GO:0006606">
    <property type="term" value="P:protein import into nucleus"/>
    <property type="evidence" value="ECO:0007669"/>
    <property type="project" value="TreeGrafter"/>
</dbReference>
<dbReference type="PANTHER" id="PTHR12363">
    <property type="entry name" value="TRANSPORTIN 3 AND IMPORTIN 13"/>
    <property type="match status" value="1"/>
</dbReference>